<dbReference type="InterPro" id="IPR005656">
    <property type="entry name" value="MmgE_PrpD"/>
</dbReference>
<protein>
    <recommendedName>
        <fullName evidence="6">MmgE/PrpD family protein</fullName>
    </recommendedName>
</protein>
<dbReference type="InterPro" id="IPR045337">
    <property type="entry name" value="MmgE_PrpD_C"/>
</dbReference>
<feature type="domain" description="MmgE/PrpD C-terminal" evidence="3">
    <location>
        <begin position="282"/>
        <end position="445"/>
    </location>
</feature>
<sequence>MAASILELDAPDLLPGATRDLAAFISTLSYEQIPADVVIYVKELILDNLGVIIFGNQTPWGRMVAEMAMEEDCKPCSTIFGGSNKTSASLAALANGTGGHGFEFDEIHPDGGHHPGSIIIPVVLALAESEGTCSGRDFITSTVAAYEVGLRIGMATGSGLFYRGHHPQGSTGVFTAAAAASKVIGLDTEKTQNALGIAGSFASGLMAAQEGSMVKRMHAGVAAQNGINGALLARKGFTGIHNVLEASFGGFLQTFSSSPAAEHLLAGLGSRWETLNVAYKPYATVASIHTALDGLVVIMRDSGLSAEDIEKIDVGCSKVTYRHCAWEYKPLGLISAQMNLFYCLAVVAIDGDAGIHQFSNDRLNDRRVLDMVPRMHAHIDNEIDAMGRSFRHGCTITLTTKDGRLFKRRELHRRGTRENPPQPGDIEEKFRTLAGTVMDEKTISSIWSFIQDLEKKEMLDDLFHSLGRSK</sequence>
<dbReference type="Gene3D" id="1.10.4100.10">
    <property type="entry name" value="2-methylcitrate dehydratase PrpD"/>
    <property type="match status" value="1"/>
</dbReference>
<feature type="domain" description="MmgE/PrpD N-terminal" evidence="2">
    <location>
        <begin position="19"/>
        <end position="259"/>
    </location>
</feature>
<evidence type="ECO:0000259" key="3">
    <source>
        <dbReference type="Pfam" id="PF19305"/>
    </source>
</evidence>
<keyword evidence="5" id="KW-1185">Reference proteome</keyword>
<dbReference type="EMBL" id="JAPDRN010000047">
    <property type="protein sequence ID" value="KAJ9633355.1"/>
    <property type="molecule type" value="Genomic_DNA"/>
</dbReference>
<gene>
    <name evidence="4" type="ORF">H2204_007072</name>
</gene>
<dbReference type="Pfam" id="PF03972">
    <property type="entry name" value="MmgE_PrpD_N"/>
    <property type="match status" value="1"/>
</dbReference>
<evidence type="ECO:0000313" key="5">
    <source>
        <dbReference type="Proteomes" id="UP001172681"/>
    </source>
</evidence>
<name>A0AA38Y2F1_9EURO</name>
<dbReference type="Gene3D" id="3.30.1330.120">
    <property type="entry name" value="2-methylcitrate dehydratase PrpD"/>
    <property type="match status" value="1"/>
</dbReference>
<dbReference type="InterPro" id="IPR042183">
    <property type="entry name" value="MmgE/PrpD_sf_1"/>
</dbReference>
<dbReference type="InterPro" id="IPR036148">
    <property type="entry name" value="MmgE/PrpD_sf"/>
</dbReference>
<dbReference type="GO" id="GO:0016829">
    <property type="term" value="F:lyase activity"/>
    <property type="evidence" value="ECO:0007669"/>
    <property type="project" value="InterPro"/>
</dbReference>
<dbReference type="Proteomes" id="UP001172681">
    <property type="component" value="Unassembled WGS sequence"/>
</dbReference>
<comment type="similarity">
    <text evidence="1">Belongs to the PrpD family.</text>
</comment>
<reference evidence="4" key="1">
    <citation type="submission" date="2022-10" db="EMBL/GenBank/DDBJ databases">
        <title>Culturing micro-colonial fungi from biological soil crusts in the Mojave desert and describing Neophaeococcomyces mojavensis, and introducing the new genera and species Taxawa tesnikishii.</title>
        <authorList>
            <person name="Kurbessoian T."/>
            <person name="Stajich J.E."/>
        </authorList>
    </citation>
    <scope>NUCLEOTIDE SEQUENCE</scope>
    <source>
        <strain evidence="4">TK_35</strain>
    </source>
</reference>
<dbReference type="InterPro" id="IPR045336">
    <property type="entry name" value="MmgE_PrpD_N"/>
</dbReference>
<dbReference type="Pfam" id="PF19305">
    <property type="entry name" value="MmgE_PrpD_C"/>
    <property type="match status" value="1"/>
</dbReference>
<proteinExistence type="inferred from homology"/>
<dbReference type="InterPro" id="IPR042188">
    <property type="entry name" value="MmgE/PrpD_sf_2"/>
</dbReference>
<dbReference type="PANTHER" id="PTHR16943">
    <property type="entry name" value="2-METHYLCITRATE DEHYDRATASE-RELATED"/>
    <property type="match status" value="1"/>
</dbReference>
<comment type="caution">
    <text evidence="4">The sequence shown here is derived from an EMBL/GenBank/DDBJ whole genome shotgun (WGS) entry which is preliminary data.</text>
</comment>
<dbReference type="SUPFAM" id="SSF103378">
    <property type="entry name" value="2-methylcitrate dehydratase PrpD"/>
    <property type="match status" value="1"/>
</dbReference>
<evidence type="ECO:0000256" key="1">
    <source>
        <dbReference type="ARBA" id="ARBA00006174"/>
    </source>
</evidence>
<organism evidence="4 5">
    <name type="scientific">Knufia peltigerae</name>
    <dbReference type="NCBI Taxonomy" id="1002370"/>
    <lineage>
        <taxon>Eukaryota</taxon>
        <taxon>Fungi</taxon>
        <taxon>Dikarya</taxon>
        <taxon>Ascomycota</taxon>
        <taxon>Pezizomycotina</taxon>
        <taxon>Eurotiomycetes</taxon>
        <taxon>Chaetothyriomycetidae</taxon>
        <taxon>Chaetothyriales</taxon>
        <taxon>Trichomeriaceae</taxon>
        <taxon>Knufia</taxon>
    </lineage>
</organism>
<accession>A0AA38Y2F1</accession>
<dbReference type="AlphaFoldDB" id="A0AA38Y2F1"/>
<evidence type="ECO:0000313" key="4">
    <source>
        <dbReference type="EMBL" id="KAJ9633355.1"/>
    </source>
</evidence>
<evidence type="ECO:0008006" key="6">
    <source>
        <dbReference type="Google" id="ProtNLM"/>
    </source>
</evidence>
<dbReference type="PANTHER" id="PTHR16943:SF8">
    <property type="entry name" value="2-METHYLCITRATE DEHYDRATASE"/>
    <property type="match status" value="1"/>
</dbReference>
<evidence type="ECO:0000259" key="2">
    <source>
        <dbReference type="Pfam" id="PF03972"/>
    </source>
</evidence>